<gene>
    <name evidence="2" type="ORF">GCM10010393_31840</name>
</gene>
<comment type="caution">
    <text evidence="2">The sequence shown here is derived from an EMBL/GenBank/DDBJ whole genome shotgun (WGS) entry which is preliminary data.</text>
</comment>
<sequence>MKEGTGCPTVLAVWRCPHHRQALAAALPAPPAGTRRGAARTPETARLAARPSNRPTAPLSPPTW</sequence>
<evidence type="ECO:0000313" key="2">
    <source>
        <dbReference type="EMBL" id="GAA2497392.1"/>
    </source>
</evidence>
<protein>
    <submittedName>
        <fullName evidence="2">Uncharacterized protein</fullName>
    </submittedName>
</protein>
<feature type="compositionally biased region" description="Low complexity" evidence="1">
    <location>
        <begin position="27"/>
        <end position="46"/>
    </location>
</feature>
<evidence type="ECO:0000313" key="3">
    <source>
        <dbReference type="Proteomes" id="UP001499942"/>
    </source>
</evidence>
<keyword evidence="3" id="KW-1185">Reference proteome</keyword>
<dbReference type="Proteomes" id="UP001499942">
    <property type="component" value="Unassembled WGS sequence"/>
</dbReference>
<proteinExistence type="predicted"/>
<dbReference type="EMBL" id="BAAASR010000018">
    <property type="protein sequence ID" value="GAA2497392.1"/>
    <property type="molecule type" value="Genomic_DNA"/>
</dbReference>
<feature type="region of interest" description="Disordered" evidence="1">
    <location>
        <begin position="27"/>
        <end position="64"/>
    </location>
</feature>
<organism evidence="2 3">
    <name type="scientific">Streptomyces gobitricini</name>
    <dbReference type="NCBI Taxonomy" id="68211"/>
    <lineage>
        <taxon>Bacteria</taxon>
        <taxon>Bacillati</taxon>
        <taxon>Actinomycetota</taxon>
        <taxon>Actinomycetes</taxon>
        <taxon>Kitasatosporales</taxon>
        <taxon>Streptomycetaceae</taxon>
        <taxon>Streptomyces</taxon>
    </lineage>
</organism>
<name>A0ABP5ZGX9_9ACTN</name>
<accession>A0ABP5ZGX9</accession>
<evidence type="ECO:0000256" key="1">
    <source>
        <dbReference type="SAM" id="MobiDB-lite"/>
    </source>
</evidence>
<reference evidence="3" key="1">
    <citation type="journal article" date="2019" name="Int. J. Syst. Evol. Microbiol.">
        <title>The Global Catalogue of Microorganisms (GCM) 10K type strain sequencing project: providing services to taxonomists for standard genome sequencing and annotation.</title>
        <authorList>
            <consortium name="The Broad Institute Genomics Platform"/>
            <consortium name="The Broad Institute Genome Sequencing Center for Infectious Disease"/>
            <person name="Wu L."/>
            <person name="Ma J."/>
        </authorList>
    </citation>
    <scope>NUCLEOTIDE SEQUENCE [LARGE SCALE GENOMIC DNA]</scope>
    <source>
        <strain evidence="3">JCM 5062</strain>
    </source>
</reference>